<gene>
    <name evidence="1" type="ORF">BV22DRAFT_1195572</name>
</gene>
<dbReference type="EMBL" id="MU266413">
    <property type="protein sequence ID" value="KAH7924930.1"/>
    <property type="molecule type" value="Genomic_DNA"/>
</dbReference>
<organism evidence="1 2">
    <name type="scientific">Leucogyrophana mollusca</name>
    <dbReference type="NCBI Taxonomy" id="85980"/>
    <lineage>
        <taxon>Eukaryota</taxon>
        <taxon>Fungi</taxon>
        <taxon>Dikarya</taxon>
        <taxon>Basidiomycota</taxon>
        <taxon>Agaricomycotina</taxon>
        <taxon>Agaricomycetes</taxon>
        <taxon>Agaricomycetidae</taxon>
        <taxon>Boletales</taxon>
        <taxon>Boletales incertae sedis</taxon>
        <taxon>Leucogyrophana</taxon>
    </lineage>
</organism>
<evidence type="ECO:0000313" key="2">
    <source>
        <dbReference type="Proteomes" id="UP000790709"/>
    </source>
</evidence>
<evidence type="ECO:0000313" key="1">
    <source>
        <dbReference type="EMBL" id="KAH7924930.1"/>
    </source>
</evidence>
<proteinExistence type="predicted"/>
<sequence>MEQPTATPTPPTDHLQRNPNTNRNRNRNRVQLRNPNSDFTASEVGPTDGTRTLDNSLNARSNDRPPPRNRGGDRDSRPKRASQPGGEHVQASGQGQRQIEGNREPRPSNRGRRRPAGQPRSAAVNGTVPSTSEPGPAPDPDSSQPPPPRTGRRRAKFNAGLTDPADAKSASDHTKKPEPKNHTAPPADDLTSILTHALRTPPYPDCPICFNSVHPGQPTWSCSPEVAADGHGGTTSAQCCWTTFHLKCIRSWAAKSVKDLEDAWRARGEDRQGEWRCPGCQAKREVVPTVYWCFCHRTSQPSPGRLATPHSCGLPCSRARSSGCGHPCPLQCHPGPCPPCAVTVSKACHCGREITSFRCSTLTSTSFASSALGSCGRTCGRQLSCGDPAHVCAASCHPGDCELCTVNEVVKCFCGKEEKEVPCGDGKDRSVFCSLVLDANSREEKWEGRFECDNTCNRPFDCFKHTCQKSCHPPSAVPPPCPFSPERVTHCPCGQTPLSSLPTPPRTSCTAPIPKCPSRCSRSRTSCEHTCEVNCHDGACPPCAVKVVKVCRCGGTTREVRCGETAPSGETEIMCDRPCQALRACGRHQCNRICCPLASFARKGKRRNAGDGLEGVDDGGLHECDLACGKMLSCGNHQCEARDHRGACGVCLRSTFEELFCPCGRTVLEPPIPCGTPINCAYPCARPPLPCGHPPVPHSCHESNIVAGSDGSTSEASESPCPPCPFLTSKRCACGKKMVDNVRCSQERVACGSVCGRLLGCGFHHCERLCHGDECGGCTSVCGKSRKSCLPAHHPCTQTCHAPASCPETEPCLALVTLTCPCGLIRSSVPCSSVRLSKDQMKSSGEYQQLKCAGECAIAKRNARLADALGISPEKRDAKVVVVYNDELVAFAKLGSNAKFVGLVEKTFSDFVASEKRTQVLPHMPPERRKFVHDLASLYRMDTQMVDQEPHRSVQLIRRIDTRIPSPLLSAFVSSSPGPSSNLGKLADLRVRTPLPAPTPITGGRWTSVVSRPVSATGSSGNANAGVRSGGTTPTPAIVKPGAGAWVAPSVRAQRAAASASASVIQPQPPEAAAASAEDVPDDWEDDV</sequence>
<dbReference type="Proteomes" id="UP000790709">
    <property type="component" value="Unassembled WGS sequence"/>
</dbReference>
<protein>
    <submittedName>
        <fullName evidence="1">Uncharacterized protein</fullName>
    </submittedName>
</protein>
<accession>A0ACB8BGH2</accession>
<comment type="caution">
    <text evidence="1">The sequence shown here is derived from an EMBL/GenBank/DDBJ whole genome shotgun (WGS) entry which is preliminary data.</text>
</comment>
<keyword evidence="2" id="KW-1185">Reference proteome</keyword>
<reference evidence="1" key="1">
    <citation type="journal article" date="2021" name="New Phytol.">
        <title>Evolutionary innovations through gain and loss of genes in the ectomycorrhizal Boletales.</title>
        <authorList>
            <person name="Wu G."/>
            <person name="Miyauchi S."/>
            <person name="Morin E."/>
            <person name="Kuo A."/>
            <person name="Drula E."/>
            <person name="Varga T."/>
            <person name="Kohler A."/>
            <person name="Feng B."/>
            <person name="Cao Y."/>
            <person name="Lipzen A."/>
            <person name="Daum C."/>
            <person name="Hundley H."/>
            <person name="Pangilinan J."/>
            <person name="Johnson J."/>
            <person name="Barry K."/>
            <person name="LaButti K."/>
            <person name="Ng V."/>
            <person name="Ahrendt S."/>
            <person name="Min B."/>
            <person name="Choi I.G."/>
            <person name="Park H."/>
            <person name="Plett J.M."/>
            <person name="Magnuson J."/>
            <person name="Spatafora J.W."/>
            <person name="Nagy L.G."/>
            <person name="Henrissat B."/>
            <person name="Grigoriev I.V."/>
            <person name="Yang Z.L."/>
            <person name="Xu J."/>
            <person name="Martin F.M."/>
        </authorList>
    </citation>
    <scope>NUCLEOTIDE SEQUENCE</scope>
    <source>
        <strain evidence="1">KUC20120723A-06</strain>
    </source>
</reference>
<name>A0ACB8BGH2_9AGAM</name>